<evidence type="ECO:0000313" key="10">
    <source>
        <dbReference type="Proteomes" id="UP000192796"/>
    </source>
</evidence>
<dbReference type="InterPro" id="IPR003594">
    <property type="entry name" value="HATPase_dom"/>
</dbReference>
<dbReference type="FunFam" id="3.30.565.10:FF:000006">
    <property type="entry name" value="Sensor histidine kinase WalK"/>
    <property type="match status" value="1"/>
</dbReference>
<evidence type="ECO:0000256" key="2">
    <source>
        <dbReference type="ARBA" id="ARBA00012438"/>
    </source>
</evidence>
<dbReference type="InterPro" id="IPR013767">
    <property type="entry name" value="PAS_fold"/>
</dbReference>
<dbReference type="InterPro" id="IPR005467">
    <property type="entry name" value="His_kinase_dom"/>
</dbReference>
<dbReference type="InterPro" id="IPR035965">
    <property type="entry name" value="PAS-like_dom_sf"/>
</dbReference>
<dbReference type="CDD" id="cd00075">
    <property type="entry name" value="HATPase"/>
    <property type="match status" value="1"/>
</dbReference>
<sequence>MPDPQTILFESEAGFQALFQYATVGIVVIDREGLIQLANPCIEKTFGYKNQELIGQPVEILIPEALRKKHVKHVEGYFANPKVRSMGYGLNLFARRKDGIQFPVEISLGHYEFYGEQLAVAFVTNIIERIKTEEQARQSEKEYHFIFEGIQESFMLQQIIKDKNEHIVDLLFLEINPATEHILQKGRNEIIGHFRSEFLGPLDDTLIKIISRVEKGEHVRHQQYIDTIGRWFDRSFYSLKPGQLITLSTDITQHKLDEEALRKSQSALESEAAALEKKVIERTFELTEALEREKELSELKSRFLSIASHEFRTPLSTILSSTSLIDKYNKEEQEENRKKHTTRIKSAVKNLTDILDDFLSLDKLEQGKVKASTEIINLYELSAEIIEELNCLLKTGQVIYLSFNGNRNIVQDKKILRNVLLNLLSNAIKYSGEQKSIYLSVEIENNLASIKVKDEGIGIPENEQKNMFGKFYRANNATNIQGTGLGLNIVKRYVELLNGDITFVSKENEGTTFTVSFPAWADYNRMGG</sequence>
<dbReference type="SMART" id="SM00388">
    <property type="entry name" value="HisKA"/>
    <property type="match status" value="1"/>
</dbReference>
<dbReference type="InterPro" id="IPR000014">
    <property type="entry name" value="PAS"/>
</dbReference>
<dbReference type="PROSITE" id="PS50109">
    <property type="entry name" value="HIS_KIN"/>
    <property type="match status" value="1"/>
</dbReference>
<dbReference type="OrthoDB" id="9808408at2"/>
<dbReference type="Gene3D" id="1.10.287.130">
    <property type="match status" value="1"/>
</dbReference>
<protein>
    <recommendedName>
        <fullName evidence="2">histidine kinase</fullName>
        <ecNumber evidence="2">2.7.13.3</ecNumber>
    </recommendedName>
</protein>
<dbReference type="PANTHER" id="PTHR43711">
    <property type="entry name" value="TWO-COMPONENT HISTIDINE KINASE"/>
    <property type="match status" value="1"/>
</dbReference>
<dbReference type="CDD" id="cd00130">
    <property type="entry name" value="PAS"/>
    <property type="match status" value="1"/>
</dbReference>
<dbReference type="GO" id="GO:0006355">
    <property type="term" value="P:regulation of DNA-templated transcription"/>
    <property type="evidence" value="ECO:0007669"/>
    <property type="project" value="InterPro"/>
</dbReference>
<keyword evidence="10" id="KW-1185">Reference proteome</keyword>
<dbReference type="Proteomes" id="UP000192796">
    <property type="component" value="Unassembled WGS sequence"/>
</dbReference>
<evidence type="ECO:0000313" key="9">
    <source>
        <dbReference type="EMBL" id="OQP63778.1"/>
    </source>
</evidence>
<keyword evidence="4" id="KW-0808">Transferase</keyword>
<reference evidence="9 10" key="1">
    <citation type="submission" date="2016-03" db="EMBL/GenBank/DDBJ databases">
        <title>Niastella vici sp. nov., isolated from farmland soil.</title>
        <authorList>
            <person name="Chen L."/>
            <person name="Wang D."/>
            <person name="Yang S."/>
            <person name="Wang G."/>
        </authorList>
    </citation>
    <scope>NUCLEOTIDE SEQUENCE [LARGE SCALE GENOMIC DNA]</scope>
    <source>
        <strain evidence="9 10">DJ57</strain>
    </source>
</reference>
<keyword evidence="6" id="KW-0902">Two-component regulatory system</keyword>
<dbReference type="Gene3D" id="3.30.450.20">
    <property type="entry name" value="PAS domain"/>
    <property type="match status" value="2"/>
</dbReference>
<organism evidence="9 10">
    <name type="scientific">Niastella vici</name>
    <dbReference type="NCBI Taxonomy" id="1703345"/>
    <lineage>
        <taxon>Bacteria</taxon>
        <taxon>Pseudomonadati</taxon>
        <taxon>Bacteroidota</taxon>
        <taxon>Chitinophagia</taxon>
        <taxon>Chitinophagales</taxon>
        <taxon>Chitinophagaceae</taxon>
        <taxon>Niastella</taxon>
    </lineage>
</organism>
<dbReference type="CDD" id="cd00082">
    <property type="entry name" value="HisKA"/>
    <property type="match status" value="1"/>
</dbReference>
<dbReference type="PROSITE" id="PS50112">
    <property type="entry name" value="PAS"/>
    <property type="match status" value="1"/>
</dbReference>
<keyword evidence="3" id="KW-0597">Phosphoprotein</keyword>
<dbReference type="GO" id="GO:0000155">
    <property type="term" value="F:phosphorelay sensor kinase activity"/>
    <property type="evidence" value="ECO:0007669"/>
    <property type="project" value="InterPro"/>
</dbReference>
<dbReference type="STRING" id="1703345.A3860_22825"/>
<dbReference type="SMART" id="SM00091">
    <property type="entry name" value="PAS"/>
    <property type="match status" value="2"/>
</dbReference>
<dbReference type="EMBL" id="LVYD01000044">
    <property type="protein sequence ID" value="OQP63778.1"/>
    <property type="molecule type" value="Genomic_DNA"/>
</dbReference>
<dbReference type="Gene3D" id="3.30.565.10">
    <property type="entry name" value="Histidine kinase-like ATPase, C-terminal domain"/>
    <property type="match status" value="1"/>
</dbReference>
<name>A0A1V9FZS9_9BACT</name>
<feature type="domain" description="PAS" evidence="8">
    <location>
        <begin position="11"/>
        <end position="64"/>
    </location>
</feature>
<dbReference type="InterPro" id="IPR036097">
    <property type="entry name" value="HisK_dim/P_sf"/>
</dbReference>
<dbReference type="EC" id="2.7.13.3" evidence="2"/>
<dbReference type="PRINTS" id="PR00344">
    <property type="entry name" value="BCTRLSENSOR"/>
</dbReference>
<dbReference type="SUPFAM" id="SSF55874">
    <property type="entry name" value="ATPase domain of HSP90 chaperone/DNA topoisomerase II/histidine kinase"/>
    <property type="match status" value="1"/>
</dbReference>
<keyword evidence="5" id="KW-0418">Kinase</keyword>
<evidence type="ECO:0000256" key="6">
    <source>
        <dbReference type="ARBA" id="ARBA00023012"/>
    </source>
</evidence>
<evidence type="ECO:0000259" key="8">
    <source>
        <dbReference type="PROSITE" id="PS50112"/>
    </source>
</evidence>
<dbReference type="Pfam" id="PF00512">
    <property type="entry name" value="HisKA"/>
    <property type="match status" value="1"/>
</dbReference>
<dbReference type="Pfam" id="PF00989">
    <property type="entry name" value="PAS"/>
    <property type="match status" value="1"/>
</dbReference>
<evidence type="ECO:0000259" key="7">
    <source>
        <dbReference type="PROSITE" id="PS50109"/>
    </source>
</evidence>
<dbReference type="NCBIfam" id="TIGR00229">
    <property type="entry name" value="sensory_box"/>
    <property type="match status" value="1"/>
</dbReference>
<comment type="caution">
    <text evidence="9">The sequence shown here is derived from an EMBL/GenBank/DDBJ whole genome shotgun (WGS) entry which is preliminary data.</text>
</comment>
<dbReference type="Pfam" id="PF02518">
    <property type="entry name" value="HATPase_c"/>
    <property type="match status" value="1"/>
</dbReference>
<dbReference type="AlphaFoldDB" id="A0A1V9FZS9"/>
<evidence type="ECO:0000256" key="5">
    <source>
        <dbReference type="ARBA" id="ARBA00022777"/>
    </source>
</evidence>
<dbReference type="InterPro" id="IPR004358">
    <property type="entry name" value="Sig_transdc_His_kin-like_C"/>
</dbReference>
<evidence type="ECO:0000256" key="1">
    <source>
        <dbReference type="ARBA" id="ARBA00000085"/>
    </source>
</evidence>
<evidence type="ECO:0000256" key="3">
    <source>
        <dbReference type="ARBA" id="ARBA00022553"/>
    </source>
</evidence>
<dbReference type="InterPro" id="IPR036890">
    <property type="entry name" value="HATPase_C_sf"/>
</dbReference>
<feature type="domain" description="Histidine kinase" evidence="7">
    <location>
        <begin position="306"/>
        <end position="521"/>
    </location>
</feature>
<gene>
    <name evidence="9" type="ORF">A3860_22825</name>
</gene>
<proteinExistence type="predicted"/>
<dbReference type="InterPro" id="IPR050736">
    <property type="entry name" value="Sensor_HK_Regulatory"/>
</dbReference>
<dbReference type="InterPro" id="IPR003661">
    <property type="entry name" value="HisK_dim/P_dom"/>
</dbReference>
<accession>A0A1V9FZS9</accession>
<dbReference type="SUPFAM" id="SSF55785">
    <property type="entry name" value="PYP-like sensor domain (PAS domain)"/>
    <property type="match status" value="2"/>
</dbReference>
<dbReference type="SUPFAM" id="SSF47384">
    <property type="entry name" value="Homodimeric domain of signal transducing histidine kinase"/>
    <property type="match status" value="1"/>
</dbReference>
<comment type="catalytic activity">
    <reaction evidence="1">
        <text>ATP + protein L-histidine = ADP + protein N-phospho-L-histidine.</text>
        <dbReference type="EC" id="2.7.13.3"/>
    </reaction>
</comment>
<evidence type="ECO:0000256" key="4">
    <source>
        <dbReference type="ARBA" id="ARBA00022679"/>
    </source>
</evidence>
<dbReference type="PANTHER" id="PTHR43711:SF26">
    <property type="entry name" value="SENSOR HISTIDINE KINASE RCSC"/>
    <property type="match status" value="1"/>
</dbReference>
<dbReference type="RefSeq" id="WP_081147438.1">
    <property type="nucleotide sequence ID" value="NZ_LVYD01000044.1"/>
</dbReference>
<dbReference type="SMART" id="SM00387">
    <property type="entry name" value="HATPase_c"/>
    <property type="match status" value="1"/>
</dbReference>